<dbReference type="InterPro" id="IPR014710">
    <property type="entry name" value="RmlC-like_jellyroll"/>
</dbReference>
<dbReference type="InterPro" id="IPR021120">
    <property type="entry name" value="KduI/IolB_isomerase"/>
</dbReference>
<dbReference type="PATRIC" id="fig|999408.3.peg.608"/>
<dbReference type="PANTHER" id="PTHR39193:SF1">
    <property type="entry name" value="5-DEOXY-GLUCURONATE ISOMERASE"/>
    <property type="match status" value="1"/>
</dbReference>
<dbReference type="RefSeq" id="WP_002586683.1">
    <property type="nucleotide sequence ID" value="NZ_KB850987.1"/>
</dbReference>
<dbReference type="InterPro" id="IPR024203">
    <property type="entry name" value="Deoxy-glucuronate_isom_IolB"/>
</dbReference>
<evidence type="ECO:0000313" key="3">
    <source>
        <dbReference type="Proteomes" id="UP000013085"/>
    </source>
</evidence>
<accession>A0A0E2HFN6</accession>
<sequence>MVQGIVTRERMEKWKIVSPEEYGFHKVIVPGREDCQAAAMYRLNLAAGQRYELMPGGEEMNGVCIKGEAGLELAGRHYHCGRFDSFYTAGGNSVAIEAEADCVFYIGASVDEGYGTPFFRAFNPRLPLGEIHQIHGKGVGQREVFMTLNQEIQASRLIAGLTWGGNGAWTSWPPHQHEADLEEIYCYFDMDEPHFGLHLSYTAPGDVDNIVAHPVKSGSMVLAPRGYHPTVASPGTRNAYFWVLAAHSHESRSYDLAVLDPRREQMN</sequence>
<reference evidence="2 3" key="1">
    <citation type="submission" date="2013-01" db="EMBL/GenBank/DDBJ databases">
        <title>The Genome Sequence of Clostridium clostridioforme 90A8.</title>
        <authorList>
            <consortium name="The Broad Institute Genome Sequencing Platform"/>
            <person name="Earl A."/>
            <person name="Ward D."/>
            <person name="Feldgarden M."/>
            <person name="Gevers D."/>
            <person name="Courvalin P."/>
            <person name="Lambert T."/>
            <person name="Walker B."/>
            <person name="Young S.K."/>
            <person name="Zeng Q."/>
            <person name="Gargeya S."/>
            <person name="Fitzgerald M."/>
            <person name="Haas B."/>
            <person name="Abouelleil A."/>
            <person name="Alvarado L."/>
            <person name="Arachchi H.M."/>
            <person name="Berlin A.M."/>
            <person name="Chapman S.B."/>
            <person name="Dewar J."/>
            <person name="Goldberg J."/>
            <person name="Griggs A."/>
            <person name="Gujja S."/>
            <person name="Hansen M."/>
            <person name="Howarth C."/>
            <person name="Imamovic A."/>
            <person name="Larimer J."/>
            <person name="McCowan C."/>
            <person name="Murphy C."/>
            <person name="Neiman D."/>
            <person name="Pearson M."/>
            <person name="Priest M."/>
            <person name="Roberts A."/>
            <person name="Saif S."/>
            <person name="Shea T."/>
            <person name="Sisk P."/>
            <person name="Sykes S."/>
            <person name="Wortman J."/>
            <person name="Nusbaum C."/>
            <person name="Birren B."/>
        </authorList>
    </citation>
    <scope>NUCLEOTIDE SEQUENCE [LARGE SCALE GENOMIC DNA]</scope>
    <source>
        <strain evidence="2 3">90A8</strain>
    </source>
</reference>
<dbReference type="AlphaFoldDB" id="A0A0E2HFN6"/>
<dbReference type="GeneID" id="57962564"/>
<gene>
    <name evidence="2" type="ORF">HMPREF1090_00569</name>
</gene>
<proteinExistence type="predicted"/>
<protein>
    <recommendedName>
        <fullName evidence="4">Myo-inositol catabolism protein</fullName>
    </recommendedName>
</protein>
<dbReference type="Pfam" id="PF04962">
    <property type="entry name" value="KduI"/>
    <property type="match status" value="1"/>
</dbReference>
<dbReference type="GO" id="GO:0019310">
    <property type="term" value="P:inositol catabolic process"/>
    <property type="evidence" value="ECO:0007669"/>
    <property type="project" value="InterPro"/>
</dbReference>
<evidence type="ECO:0008006" key="4">
    <source>
        <dbReference type="Google" id="ProtNLM"/>
    </source>
</evidence>
<dbReference type="EMBL" id="AGYR01000005">
    <property type="protein sequence ID" value="ENZ19185.1"/>
    <property type="molecule type" value="Genomic_DNA"/>
</dbReference>
<dbReference type="SUPFAM" id="SSF51182">
    <property type="entry name" value="RmlC-like cupins"/>
    <property type="match status" value="1"/>
</dbReference>
<dbReference type="InterPro" id="IPR011051">
    <property type="entry name" value="RmlC_Cupin_sf"/>
</dbReference>
<dbReference type="Proteomes" id="UP000013085">
    <property type="component" value="Unassembled WGS sequence"/>
</dbReference>
<dbReference type="HOGENOM" id="CLU_087290_0_0_9"/>
<evidence type="ECO:0000313" key="2">
    <source>
        <dbReference type="EMBL" id="ENZ19185.1"/>
    </source>
</evidence>
<dbReference type="PANTHER" id="PTHR39193">
    <property type="entry name" value="5-DEOXY-GLUCURONATE ISOMERASE"/>
    <property type="match status" value="1"/>
</dbReference>
<evidence type="ECO:0000256" key="1">
    <source>
        <dbReference type="ARBA" id="ARBA00023235"/>
    </source>
</evidence>
<dbReference type="GO" id="GO:0008880">
    <property type="term" value="F:glucuronate isomerase activity"/>
    <property type="evidence" value="ECO:0007669"/>
    <property type="project" value="InterPro"/>
</dbReference>
<organism evidence="2 3">
    <name type="scientific">[Clostridium] clostridioforme 90A8</name>
    <dbReference type="NCBI Taxonomy" id="999408"/>
    <lineage>
        <taxon>Bacteria</taxon>
        <taxon>Bacillati</taxon>
        <taxon>Bacillota</taxon>
        <taxon>Clostridia</taxon>
        <taxon>Lachnospirales</taxon>
        <taxon>Lachnospiraceae</taxon>
        <taxon>Enterocloster</taxon>
    </lineage>
</organism>
<comment type="caution">
    <text evidence="2">The sequence shown here is derived from an EMBL/GenBank/DDBJ whole genome shotgun (WGS) entry which is preliminary data.</text>
</comment>
<keyword evidence="1" id="KW-0413">Isomerase</keyword>
<name>A0A0E2HFN6_9FIRM</name>
<dbReference type="Gene3D" id="2.60.120.10">
    <property type="entry name" value="Jelly Rolls"/>
    <property type="match status" value="1"/>
</dbReference>